<evidence type="ECO:0000313" key="3">
    <source>
        <dbReference type="Proteomes" id="UP000323917"/>
    </source>
</evidence>
<proteinExistence type="predicted"/>
<dbReference type="AlphaFoldDB" id="A0A5B9Q6Y3"/>
<keyword evidence="1" id="KW-1133">Transmembrane helix</keyword>
<dbReference type="Proteomes" id="UP000323917">
    <property type="component" value="Chromosome"/>
</dbReference>
<name>A0A5B9Q6Y3_9BACT</name>
<dbReference type="EMBL" id="CP042913">
    <property type="protein sequence ID" value="QEG34778.1"/>
    <property type="molecule type" value="Genomic_DNA"/>
</dbReference>
<reference evidence="2 3" key="1">
    <citation type="submission" date="2019-08" db="EMBL/GenBank/DDBJ databases">
        <title>Deep-cultivation of Planctomycetes and their phenomic and genomic characterization uncovers novel biology.</title>
        <authorList>
            <person name="Wiegand S."/>
            <person name="Jogler M."/>
            <person name="Boedeker C."/>
            <person name="Pinto D."/>
            <person name="Vollmers J."/>
            <person name="Rivas-Marin E."/>
            <person name="Kohn T."/>
            <person name="Peeters S.H."/>
            <person name="Heuer A."/>
            <person name="Rast P."/>
            <person name="Oberbeckmann S."/>
            <person name="Bunk B."/>
            <person name="Jeske O."/>
            <person name="Meyerdierks A."/>
            <person name="Storesund J.E."/>
            <person name="Kallscheuer N."/>
            <person name="Luecker S."/>
            <person name="Lage O.M."/>
            <person name="Pohl T."/>
            <person name="Merkel B.J."/>
            <person name="Hornburger P."/>
            <person name="Mueller R.-W."/>
            <person name="Bruemmer F."/>
            <person name="Labrenz M."/>
            <person name="Spormann A.M."/>
            <person name="Op den Camp H."/>
            <person name="Overmann J."/>
            <person name="Amann R."/>
            <person name="Jetten M.S.M."/>
            <person name="Mascher T."/>
            <person name="Medema M.H."/>
            <person name="Devos D.P."/>
            <person name="Kaster A.-K."/>
            <person name="Ovreas L."/>
            <person name="Rohde M."/>
            <person name="Galperin M.Y."/>
            <person name="Jogler C."/>
        </authorList>
    </citation>
    <scope>NUCLEOTIDE SEQUENCE [LARGE SCALE GENOMIC DNA]</scope>
    <source>
        <strain evidence="2 3">Pr1d</strain>
    </source>
</reference>
<keyword evidence="1" id="KW-0472">Membrane</keyword>
<dbReference type="OrthoDB" id="277186at2"/>
<accession>A0A5B9Q6Y3</accession>
<dbReference type="RefSeq" id="WP_148073382.1">
    <property type="nucleotide sequence ID" value="NZ_CP042913.1"/>
</dbReference>
<gene>
    <name evidence="2" type="ORF">Pr1d_20620</name>
</gene>
<keyword evidence="1" id="KW-0812">Transmembrane</keyword>
<evidence type="ECO:0000256" key="1">
    <source>
        <dbReference type="SAM" id="Phobius"/>
    </source>
</evidence>
<sequence length="236" mass="25171">MTSNNILLIVLLRTLAKSYVILLVLVVCILFQGRIVRADFVVAESTFDTDLDGWTSNNLGETSWQSAGGNPDGYLRFTDLTADLANGFATAPSKFLGDWSSLDGLGRVEWDESLIDTGENVDSFGAPTLIISGPGGRAVWIGTAPTGSTTWEAFSVPISESSWEVDSGGNWNALLSSVTEFRIQLEHVLQSPGATGMKDILGLDNVRLIQVPEPHSGLLILACVAGILACRSILDG</sequence>
<keyword evidence="3" id="KW-1185">Reference proteome</keyword>
<feature type="transmembrane region" description="Helical" evidence="1">
    <location>
        <begin position="6"/>
        <end position="31"/>
    </location>
</feature>
<evidence type="ECO:0000313" key="2">
    <source>
        <dbReference type="EMBL" id="QEG34778.1"/>
    </source>
</evidence>
<evidence type="ECO:0008006" key="4">
    <source>
        <dbReference type="Google" id="ProtNLM"/>
    </source>
</evidence>
<dbReference type="KEGG" id="bgok:Pr1d_20620"/>
<protein>
    <recommendedName>
        <fullName evidence="4">PEP-CTERM protein-sorting domain-containing protein</fullName>
    </recommendedName>
</protein>
<organism evidence="2 3">
    <name type="scientific">Bythopirellula goksoeyrii</name>
    <dbReference type="NCBI Taxonomy" id="1400387"/>
    <lineage>
        <taxon>Bacteria</taxon>
        <taxon>Pseudomonadati</taxon>
        <taxon>Planctomycetota</taxon>
        <taxon>Planctomycetia</taxon>
        <taxon>Pirellulales</taxon>
        <taxon>Lacipirellulaceae</taxon>
        <taxon>Bythopirellula</taxon>
    </lineage>
</organism>